<proteinExistence type="predicted"/>
<accession>A0ABV8LN39</accession>
<dbReference type="PANTHER" id="PTHR12697:SF5">
    <property type="entry name" value="DEOXYHYPUSINE HYDROXYLASE"/>
    <property type="match status" value="1"/>
</dbReference>
<keyword evidence="2" id="KW-1185">Reference proteome</keyword>
<gene>
    <name evidence="1" type="ORF">ACFOZ4_17650</name>
</gene>
<name>A0ABV8LN39_9ACTN</name>
<dbReference type="Gene3D" id="1.25.10.10">
    <property type="entry name" value="Leucine-rich Repeat Variant"/>
    <property type="match status" value="3"/>
</dbReference>
<dbReference type="Gene3D" id="1.10.3210.10">
    <property type="entry name" value="Hypothetical protein af1432"/>
    <property type="match status" value="1"/>
</dbReference>
<dbReference type="RefSeq" id="WP_253753244.1">
    <property type="nucleotide sequence ID" value="NZ_JAMZDZ010000001.1"/>
</dbReference>
<dbReference type="PANTHER" id="PTHR12697">
    <property type="entry name" value="PBS LYASE HEAT-LIKE PROTEIN"/>
    <property type="match status" value="1"/>
</dbReference>
<reference evidence="2" key="1">
    <citation type="journal article" date="2019" name="Int. J. Syst. Evol. Microbiol.">
        <title>The Global Catalogue of Microorganisms (GCM) 10K type strain sequencing project: providing services to taxonomists for standard genome sequencing and annotation.</title>
        <authorList>
            <consortium name="The Broad Institute Genomics Platform"/>
            <consortium name="The Broad Institute Genome Sequencing Center for Infectious Disease"/>
            <person name="Wu L."/>
            <person name="Ma J."/>
        </authorList>
    </citation>
    <scope>NUCLEOTIDE SEQUENCE [LARGE SCALE GENOMIC DNA]</scope>
    <source>
        <strain evidence="2">CGMCC 4.7289</strain>
    </source>
</reference>
<dbReference type="SMART" id="SM00567">
    <property type="entry name" value="EZ_HEAT"/>
    <property type="match status" value="4"/>
</dbReference>
<protein>
    <submittedName>
        <fullName evidence="1">HEAT repeat domain-containing protein</fullName>
    </submittedName>
</protein>
<dbReference type="SUPFAM" id="SSF48371">
    <property type="entry name" value="ARM repeat"/>
    <property type="match status" value="1"/>
</dbReference>
<organism evidence="1 2">
    <name type="scientific">Hamadaea flava</name>
    <dbReference type="NCBI Taxonomy" id="1742688"/>
    <lineage>
        <taxon>Bacteria</taxon>
        <taxon>Bacillati</taxon>
        <taxon>Actinomycetota</taxon>
        <taxon>Actinomycetes</taxon>
        <taxon>Micromonosporales</taxon>
        <taxon>Micromonosporaceae</taxon>
        <taxon>Hamadaea</taxon>
    </lineage>
</organism>
<dbReference type="Proteomes" id="UP001595816">
    <property type="component" value="Unassembled WGS sequence"/>
</dbReference>
<dbReference type="Pfam" id="PF13646">
    <property type="entry name" value="HEAT_2"/>
    <property type="match status" value="2"/>
</dbReference>
<dbReference type="InterPro" id="IPR011989">
    <property type="entry name" value="ARM-like"/>
</dbReference>
<sequence length="617" mass="68343">MGTAKIRRLAERAHRGQLYAGGGMFVPHLERVAQLVAGHGGSTAAVQAAWLYGIPTMGVSTDELLRQGVPPRVVDIVDALQRRRESPSMFTDRLLPNRSAALVRYAVLAEMSQHLAKEHRYAYFREQHVRLSDHLGLPRPAQVDQPLARDLGDLLGWRPAADEHWGSFARQLAVDQGPDALPILLTAYRERADAGLAECCVRAVMSAIYQIASAPKDVPVDQLIDLGNQWWSSADTWEERAAVAARAATGESMDWATLLPKIEADDPWVAVAAIKCLTGHGEDDEIAVLGRIVAKPDPKWRWAHRAAVQRLIQIGGLAVDGVLDQEYLHPAEPPWRRDPDWLRRHATGLVPLMIERLADPAWSFEAPYLLGKLRAEEAIGPLCEVVATRDWATPHIEALGRIGHPDAVPALLVRTRHARYEVRDAALRALNRIGDLRVIDAAVEALDDPHPAVRDRAARVLIRRPHELTVPQLIRLCDGRHAAGAAEALARVGDERAVPTLWQLFRTAPDRRTRHAAGRALARIDGPQSYVFGDDIRVRRAYIWLLGHKPEWHRASILRSALTDEDALIRARAAEALARLGDAAELEQIRALLTDPDHRVRATAATALRRLDPTPHG</sequence>
<comment type="caution">
    <text evidence="1">The sequence shown here is derived from an EMBL/GenBank/DDBJ whole genome shotgun (WGS) entry which is preliminary data.</text>
</comment>
<dbReference type="Pfam" id="PF13328">
    <property type="entry name" value="HD_4"/>
    <property type="match status" value="1"/>
</dbReference>
<dbReference type="InterPro" id="IPR004155">
    <property type="entry name" value="PBS_lyase_HEAT"/>
</dbReference>
<evidence type="ECO:0000313" key="2">
    <source>
        <dbReference type="Proteomes" id="UP001595816"/>
    </source>
</evidence>
<evidence type="ECO:0000313" key="1">
    <source>
        <dbReference type="EMBL" id="MFC4132436.1"/>
    </source>
</evidence>
<dbReference type="SUPFAM" id="SSF109604">
    <property type="entry name" value="HD-domain/PDEase-like"/>
    <property type="match status" value="1"/>
</dbReference>
<dbReference type="EMBL" id="JBHSAY010000009">
    <property type="protein sequence ID" value="MFC4132436.1"/>
    <property type="molecule type" value="Genomic_DNA"/>
</dbReference>
<dbReference type="InterPro" id="IPR016024">
    <property type="entry name" value="ARM-type_fold"/>
</dbReference>